<dbReference type="AlphaFoldDB" id="A0A1T4ZVD3"/>
<keyword evidence="1" id="KW-1133">Transmembrane helix</keyword>
<keyword evidence="1" id="KW-0812">Transmembrane</keyword>
<keyword evidence="1" id="KW-0472">Membrane</keyword>
<keyword evidence="3" id="KW-1185">Reference proteome</keyword>
<evidence type="ECO:0000313" key="3">
    <source>
        <dbReference type="Proteomes" id="UP000190852"/>
    </source>
</evidence>
<dbReference type="RefSeq" id="WP_068178249.1">
    <property type="nucleotide sequence ID" value="NZ_FUYQ01000001.1"/>
</dbReference>
<feature type="transmembrane region" description="Helical" evidence="1">
    <location>
        <begin position="89"/>
        <end position="111"/>
    </location>
</feature>
<dbReference type="InterPro" id="IPR052712">
    <property type="entry name" value="Acid_resist_chaperone_HdeD"/>
</dbReference>
<reference evidence="3" key="1">
    <citation type="submission" date="2017-02" db="EMBL/GenBank/DDBJ databases">
        <authorList>
            <person name="Varghese N."/>
            <person name="Submissions S."/>
        </authorList>
    </citation>
    <scope>NUCLEOTIDE SEQUENCE [LARGE SCALE GENOMIC DNA]</scope>
    <source>
        <strain evidence="3">DSM 24967</strain>
    </source>
</reference>
<dbReference type="Proteomes" id="UP000190852">
    <property type="component" value="Unassembled WGS sequence"/>
</dbReference>
<dbReference type="EMBL" id="FUYQ01000001">
    <property type="protein sequence ID" value="SKB26648.1"/>
    <property type="molecule type" value="Genomic_DNA"/>
</dbReference>
<evidence type="ECO:0000256" key="1">
    <source>
        <dbReference type="SAM" id="Phobius"/>
    </source>
</evidence>
<feature type="transmembrane region" description="Helical" evidence="1">
    <location>
        <begin position="30"/>
        <end position="52"/>
    </location>
</feature>
<dbReference type="Pfam" id="PF03729">
    <property type="entry name" value="DUF308"/>
    <property type="match status" value="2"/>
</dbReference>
<dbReference type="InterPro" id="IPR005325">
    <property type="entry name" value="DUF308_memb"/>
</dbReference>
<feature type="transmembrane region" description="Helical" evidence="1">
    <location>
        <begin position="123"/>
        <end position="142"/>
    </location>
</feature>
<dbReference type="PANTHER" id="PTHR34989">
    <property type="entry name" value="PROTEIN HDED"/>
    <property type="match status" value="1"/>
</dbReference>
<dbReference type="PANTHER" id="PTHR34989:SF1">
    <property type="entry name" value="PROTEIN HDED"/>
    <property type="match status" value="1"/>
</dbReference>
<accession>A0A1T4ZVD3</accession>
<sequence>MKQINNTLLRSIFAILLGLMLILWTELAILYLVMTIGVLFIFPGIISLLSYFTQRKQQSASKAIFPIESAGSILFGAWLLIMPEFFVNILMYIFGGLLLIAGIHQLITLILARKWNIIPWPFYIMPTITLAIGIIIIVYPFAVITNTFILFGATSIFYGLCEAISWLRFRKR</sequence>
<gene>
    <name evidence="2" type="ORF">SAMN05660349_00162</name>
</gene>
<proteinExistence type="predicted"/>
<organism evidence="2 3">
    <name type="scientific">Parabacteroides chartae</name>
    <dbReference type="NCBI Taxonomy" id="1037355"/>
    <lineage>
        <taxon>Bacteria</taxon>
        <taxon>Pseudomonadati</taxon>
        <taxon>Bacteroidota</taxon>
        <taxon>Bacteroidia</taxon>
        <taxon>Bacteroidales</taxon>
        <taxon>Tannerellaceae</taxon>
        <taxon>Parabacteroides</taxon>
    </lineage>
</organism>
<feature type="transmembrane region" description="Helical" evidence="1">
    <location>
        <begin position="148"/>
        <end position="169"/>
    </location>
</feature>
<feature type="transmembrane region" description="Helical" evidence="1">
    <location>
        <begin position="64"/>
        <end position="83"/>
    </location>
</feature>
<feature type="transmembrane region" description="Helical" evidence="1">
    <location>
        <begin position="7"/>
        <end position="24"/>
    </location>
</feature>
<evidence type="ECO:0000313" key="2">
    <source>
        <dbReference type="EMBL" id="SKB26648.1"/>
    </source>
</evidence>
<name>A0A1T4ZVD3_9BACT</name>
<dbReference type="GO" id="GO:0005886">
    <property type="term" value="C:plasma membrane"/>
    <property type="evidence" value="ECO:0007669"/>
    <property type="project" value="TreeGrafter"/>
</dbReference>
<protein>
    <submittedName>
        <fullName evidence="2">Uncharacterized membrane protein HdeD, DUF308 family</fullName>
    </submittedName>
</protein>